<feature type="compositionally biased region" description="Basic and acidic residues" evidence="1">
    <location>
        <begin position="96"/>
        <end position="108"/>
    </location>
</feature>
<evidence type="ECO:0000256" key="1">
    <source>
        <dbReference type="SAM" id="MobiDB-lite"/>
    </source>
</evidence>
<reference evidence="2 3" key="1">
    <citation type="submission" date="2013-12" db="EMBL/GenBank/DDBJ databases">
        <title>A Varibaculum cambriense genome reconstructed from a premature infant gut community with otherwise low bacterial novelty that shifts toward anaerobic metabolism during the third week of life.</title>
        <authorList>
            <person name="Brown C.T."/>
            <person name="Sharon I."/>
            <person name="Thomas B.C."/>
            <person name="Castelle C.J."/>
            <person name="Morowitz M.J."/>
            <person name="Banfield J.F."/>
        </authorList>
    </citation>
    <scope>NUCLEOTIDE SEQUENCE [LARGE SCALE GENOMIC DNA]</scope>
    <source>
        <strain evidence="3">DORA_12</strain>
    </source>
</reference>
<evidence type="ECO:0000313" key="2">
    <source>
        <dbReference type="EMBL" id="ETJ02942.1"/>
    </source>
</evidence>
<dbReference type="EMBL" id="AZLV01000912">
    <property type="protein sequence ID" value="ETJ02942.1"/>
    <property type="molecule type" value="Genomic_DNA"/>
</dbReference>
<organism evidence="2 3">
    <name type="scientific">Actinomyces urogenitalis DORA_12</name>
    <dbReference type="NCBI Taxonomy" id="1403939"/>
    <lineage>
        <taxon>Bacteria</taxon>
        <taxon>Bacillati</taxon>
        <taxon>Actinomycetota</taxon>
        <taxon>Actinomycetes</taxon>
        <taxon>Actinomycetales</taxon>
        <taxon>Actinomycetaceae</taxon>
        <taxon>Actinomyces</taxon>
    </lineage>
</organism>
<dbReference type="AlphaFoldDB" id="W1VAE4"/>
<evidence type="ECO:0000313" key="3">
    <source>
        <dbReference type="Proteomes" id="UP000018852"/>
    </source>
</evidence>
<feature type="compositionally biased region" description="Basic and acidic residues" evidence="1">
    <location>
        <begin position="35"/>
        <end position="47"/>
    </location>
</feature>
<gene>
    <name evidence="2" type="ORF">Q605_AUC00912G0003</name>
</gene>
<comment type="caution">
    <text evidence="2">The sequence shown here is derived from an EMBL/GenBank/DDBJ whole genome shotgun (WGS) entry which is preliminary data.</text>
</comment>
<name>W1VAE4_9ACTO</name>
<dbReference type="Proteomes" id="UP000018852">
    <property type="component" value="Unassembled WGS sequence"/>
</dbReference>
<accession>W1VAE4</accession>
<protein>
    <submittedName>
        <fullName evidence="2">Uncharacterized protein</fullName>
    </submittedName>
</protein>
<sequence>MARELLEELGSLAVLCQGEEHAGGGVQARGPGRKYGGEDDGVHDARCPQDSGLGEDQGEGADGDVGLRGGQQVRVGVGNEEADHRDGADVEQQDAPEDRPDGARDRGLRVLGLSRRGADELGALEGVSGYEQDDEDALRPSHKGCCAVGPGRRAGRVPDDAGDHEHAQHEEDDDSSDLDRREPELALTVGACGQGVEDEEHEQEER</sequence>
<feature type="region of interest" description="Disordered" evidence="1">
    <location>
        <begin position="19"/>
        <end position="184"/>
    </location>
</feature>
<feature type="compositionally biased region" description="Basic and acidic residues" evidence="1">
    <location>
        <begin position="156"/>
        <end position="169"/>
    </location>
</feature>
<proteinExistence type="predicted"/>